<name>A0A2N9GWN9_FAGSY</name>
<evidence type="ECO:0000259" key="2">
    <source>
        <dbReference type="Pfam" id="PF22936"/>
    </source>
</evidence>
<dbReference type="PANTHER" id="PTHR34222:SF99">
    <property type="entry name" value="PROTEIN, PUTATIVE-RELATED"/>
    <property type="match status" value="1"/>
</dbReference>
<dbReference type="InterPro" id="IPR029472">
    <property type="entry name" value="Copia-like_N"/>
</dbReference>
<feature type="domain" description="Retrovirus-related Pol polyprotein from transposon TNT 1-94-like beta-barrel" evidence="2">
    <location>
        <begin position="383"/>
        <end position="445"/>
    </location>
</feature>
<gene>
    <name evidence="3" type="ORF">FSB_LOCUS31805</name>
</gene>
<dbReference type="AlphaFoldDB" id="A0A2N9GWN9"/>
<organism evidence="3">
    <name type="scientific">Fagus sylvatica</name>
    <name type="common">Beechnut</name>
    <dbReference type="NCBI Taxonomy" id="28930"/>
    <lineage>
        <taxon>Eukaryota</taxon>
        <taxon>Viridiplantae</taxon>
        <taxon>Streptophyta</taxon>
        <taxon>Embryophyta</taxon>
        <taxon>Tracheophyta</taxon>
        <taxon>Spermatophyta</taxon>
        <taxon>Magnoliopsida</taxon>
        <taxon>eudicotyledons</taxon>
        <taxon>Gunneridae</taxon>
        <taxon>Pentapetalae</taxon>
        <taxon>rosids</taxon>
        <taxon>fabids</taxon>
        <taxon>Fagales</taxon>
        <taxon>Fagaceae</taxon>
        <taxon>Fagus</taxon>
    </lineage>
</organism>
<feature type="domain" description="Retrotransposon Copia-like N-terminal" evidence="1">
    <location>
        <begin position="202"/>
        <end position="247"/>
    </location>
</feature>
<dbReference type="InterPro" id="IPR054722">
    <property type="entry name" value="PolX-like_BBD"/>
</dbReference>
<dbReference type="Pfam" id="PF22936">
    <property type="entry name" value="Pol_BBD"/>
    <property type="match status" value="1"/>
</dbReference>
<reference evidence="3" key="1">
    <citation type="submission" date="2018-02" db="EMBL/GenBank/DDBJ databases">
        <authorList>
            <person name="Cohen D.B."/>
            <person name="Kent A.D."/>
        </authorList>
    </citation>
    <scope>NUCLEOTIDE SEQUENCE</scope>
</reference>
<evidence type="ECO:0000259" key="1">
    <source>
        <dbReference type="Pfam" id="PF14244"/>
    </source>
</evidence>
<protein>
    <submittedName>
        <fullName evidence="3">Uncharacterized protein</fullName>
    </submittedName>
</protein>
<accession>A0A2N9GWN9</accession>
<sequence length="523" mass="57067">MGDFLGLFSLVSSSSSLSSSLATAGAAADRFSVTEFAVDRWTTRRGPLGGVEDQLSSTFSGLWLMLRWIIFFWIFTMSDAPRAPRQGRRENDTLKPFSLSFSKYFRTPSCGRLKFDNQVGWAFLSSLDFGLGGWLLGHFSSCPVYRGSLMLLGFGPLVDHWGVGFASETQSPIPLMAHTSSSPPKAPVAPSMMIDSNSYQLHSGDNPGILLVTQPLSDNYQTWSRSMLMALTAKNKAGFIDGCINSPDLSSPLDQILLVDPLPSINKVFSLVTQEERQRDLIPSSVVQSIESAVAFAATNSRFNSGTRNYGKKERHMCSHCGIPGHTVDKCYKLHGYPPSYRSKNKAMANQVMFAPIATDMTNEASTSSPQVATVISSTSNLSGVTDHMIHSITLFTTISSVLHTNVELPNGEFALVTHIGTVKLSNSLTLTNVLCVPSFSFNLIPDLVRWRTIGMGEEKGGLYFLQGQTPSSATSQGPSSLKSVSVSVSVSSANKTVTNRSSNQDMWHYWLGHPSYSNFHFL</sequence>
<dbReference type="Pfam" id="PF14244">
    <property type="entry name" value="Retrotran_gag_3"/>
    <property type="match status" value="1"/>
</dbReference>
<dbReference type="EMBL" id="OIVN01002469">
    <property type="protein sequence ID" value="SPD03923.1"/>
    <property type="molecule type" value="Genomic_DNA"/>
</dbReference>
<proteinExistence type="predicted"/>
<evidence type="ECO:0000313" key="3">
    <source>
        <dbReference type="EMBL" id="SPD03923.1"/>
    </source>
</evidence>
<dbReference type="PANTHER" id="PTHR34222">
    <property type="entry name" value="GAG_PRE-INTEGRS DOMAIN-CONTAINING PROTEIN"/>
    <property type="match status" value="1"/>
</dbReference>